<dbReference type="InterPro" id="IPR050706">
    <property type="entry name" value="Cyclic-di-GMP_PDE-like"/>
</dbReference>
<dbReference type="PANTHER" id="PTHR33121">
    <property type="entry name" value="CYCLIC DI-GMP PHOSPHODIESTERASE PDEF"/>
    <property type="match status" value="1"/>
</dbReference>
<dbReference type="InterPro" id="IPR035919">
    <property type="entry name" value="EAL_sf"/>
</dbReference>
<dbReference type="CDD" id="cd01948">
    <property type="entry name" value="EAL"/>
    <property type="match status" value="1"/>
</dbReference>
<protein>
    <submittedName>
        <fullName evidence="3">Uncharacterized protein</fullName>
    </submittedName>
</protein>
<dbReference type="Gene3D" id="3.20.20.450">
    <property type="entry name" value="EAL domain"/>
    <property type="match status" value="1"/>
</dbReference>
<dbReference type="InterPro" id="IPR043128">
    <property type="entry name" value="Rev_trsase/Diguanyl_cyclase"/>
</dbReference>
<sequence>MPFIKMGVCAMTAAIAFISETNKKSGISKELEEEFINIIEKGLIFTKFQPIVCLATGNVVAYEALSRGPEASMFENPIFLFEVAEKLEMLEDLDMLCREKAIMNAKILGMNTKPIKLFINIDAACITYSKHDKGKTKTLIEEFEFEMDNVVLEITERTFINDSQIFHQALSHYQSQGFSIAIDDLGSGSAGLRLISEINPQKVKIDKFLVENIDKSFKKQAIVKMLVDMCHRVLNSKIVAEGIETFEEFTTVKMLGIDWGQGYLFGKPSSTLQLVSGYVKNKIILQQHANGGEVFSDESRIENIASLNVPAFHCDTQIGKLVETFNQNPEMLGIPIVNNGIPAGLVMKTNLFSQLSKKFGYDLFYKRPVSYLMGTTFLTVDVSEDIDSVAKQVLSRDFSMLYDIFIITNNNKYYGVSTVHALLEKMTTLKIKHASQANPLTGLPGNDSIKVFVEKQIRAGQDFACVYFDLDFFKAYNDYYGFCKGDEVLKKTAYLIMEIFSVSRIGYVGHIGGDDFIAIIHTEEAQDLCARFIREFDAMVPKLYAEIDVKNGCIETLDRNNLKCRFPLMSVSLAVVESKENSRFQSLLEISTVAAEMKKKAKAVKGSVFLINQRAN</sequence>
<dbReference type="SMART" id="SM00267">
    <property type="entry name" value="GGDEF"/>
    <property type="match status" value="1"/>
</dbReference>
<proteinExistence type="predicted"/>
<dbReference type="Gene3D" id="3.30.70.270">
    <property type="match status" value="1"/>
</dbReference>
<dbReference type="SMART" id="SM00052">
    <property type="entry name" value="EAL"/>
    <property type="match status" value="1"/>
</dbReference>
<dbReference type="PANTHER" id="PTHR33121:SF76">
    <property type="entry name" value="SIGNALING PROTEIN"/>
    <property type="match status" value="1"/>
</dbReference>
<dbReference type="GO" id="GO:0071111">
    <property type="term" value="F:cyclic-guanylate-specific phosphodiesterase activity"/>
    <property type="evidence" value="ECO:0007669"/>
    <property type="project" value="InterPro"/>
</dbReference>
<dbReference type="NCBIfam" id="TIGR00254">
    <property type="entry name" value="GGDEF"/>
    <property type="match status" value="1"/>
</dbReference>
<feature type="domain" description="GGDEF" evidence="2">
    <location>
        <begin position="461"/>
        <end position="613"/>
    </location>
</feature>
<dbReference type="Gene3D" id="3.10.580.10">
    <property type="entry name" value="CBS-domain"/>
    <property type="match status" value="1"/>
</dbReference>
<dbReference type="Pfam" id="PF00563">
    <property type="entry name" value="EAL"/>
    <property type="match status" value="1"/>
</dbReference>
<dbReference type="CDD" id="cd01949">
    <property type="entry name" value="GGDEF"/>
    <property type="match status" value="1"/>
</dbReference>
<reference evidence="3" key="1">
    <citation type="journal article" date="2006" name="Nature">
        <title>Deciphering the evolution and metabolism of an anammox bacterium from a community genome.</title>
        <authorList>
            <person name="Strous M."/>
            <person name="Pelletier E."/>
            <person name="Mangenot S."/>
            <person name="Rattei T."/>
            <person name="Lehner A."/>
            <person name="Taylor M.W."/>
            <person name="Horn M."/>
            <person name="Daims H."/>
            <person name="Bartol-Mavel D."/>
            <person name="Wincker P."/>
            <person name="Barbe V."/>
            <person name="Fonknechten N."/>
            <person name="Vallenet D."/>
            <person name="Segurens B."/>
            <person name="Schenowitz-Truong C."/>
            <person name="Medigue C."/>
            <person name="Collingro A."/>
            <person name="Snel B."/>
            <person name="Dutilh B.E."/>
            <person name="OpDenCamp H.J.M."/>
            <person name="vanDerDrift C."/>
            <person name="Cirpus I."/>
            <person name="vanDePas-Schoonen K.T."/>
            <person name="Harhangi H.R."/>
            <person name="vanNiftrik L."/>
            <person name="Schmid M."/>
            <person name="Keltjens J."/>
            <person name="vanDeVossenberg J."/>
            <person name="Kartal B."/>
            <person name="Meier H."/>
            <person name="Frishman D."/>
            <person name="Huynen M.A."/>
            <person name="Mewes H."/>
            <person name="Weissenbach J."/>
            <person name="Jetten M.S.M."/>
            <person name="Wagner M."/>
            <person name="LePaslier D."/>
        </authorList>
    </citation>
    <scope>NUCLEOTIDE SEQUENCE</scope>
</reference>
<dbReference type="SUPFAM" id="SSF141868">
    <property type="entry name" value="EAL domain-like"/>
    <property type="match status" value="1"/>
</dbReference>
<evidence type="ECO:0000259" key="2">
    <source>
        <dbReference type="PROSITE" id="PS50887"/>
    </source>
</evidence>
<dbReference type="PROSITE" id="PS50887">
    <property type="entry name" value="GGDEF"/>
    <property type="match status" value="1"/>
</dbReference>
<dbReference type="InterPro" id="IPR001633">
    <property type="entry name" value="EAL_dom"/>
</dbReference>
<dbReference type="SUPFAM" id="SSF54631">
    <property type="entry name" value="CBS-domain pair"/>
    <property type="match status" value="1"/>
</dbReference>
<reference evidence="3" key="2">
    <citation type="submission" date="2006-01" db="EMBL/GenBank/DDBJ databases">
        <authorList>
            <person name="Genoscope"/>
        </authorList>
    </citation>
    <scope>NUCLEOTIDE SEQUENCE</scope>
</reference>
<dbReference type="EMBL" id="CT573073">
    <property type="protein sequence ID" value="CAJ71653.1"/>
    <property type="molecule type" value="Genomic_DNA"/>
</dbReference>
<dbReference type="SUPFAM" id="SSF55073">
    <property type="entry name" value="Nucleotide cyclase"/>
    <property type="match status" value="1"/>
</dbReference>
<feature type="domain" description="EAL" evidence="1">
    <location>
        <begin position="28"/>
        <end position="282"/>
    </location>
</feature>
<name>Q1PWQ6_KUEST</name>
<evidence type="ECO:0000313" key="3">
    <source>
        <dbReference type="EMBL" id="CAJ71653.1"/>
    </source>
</evidence>
<gene>
    <name evidence="3" type="ORF">kustc0908</name>
</gene>
<dbReference type="InterPro" id="IPR029787">
    <property type="entry name" value="Nucleotide_cyclase"/>
</dbReference>
<dbReference type="AlphaFoldDB" id="Q1PWQ6"/>
<dbReference type="InterPro" id="IPR046342">
    <property type="entry name" value="CBS_dom_sf"/>
</dbReference>
<dbReference type="InterPro" id="IPR000160">
    <property type="entry name" value="GGDEF_dom"/>
</dbReference>
<evidence type="ECO:0000259" key="1">
    <source>
        <dbReference type="PROSITE" id="PS50883"/>
    </source>
</evidence>
<organism evidence="3">
    <name type="scientific">Kuenenia stuttgartiensis</name>
    <dbReference type="NCBI Taxonomy" id="174633"/>
    <lineage>
        <taxon>Bacteria</taxon>
        <taxon>Pseudomonadati</taxon>
        <taxon>Planctomycetota</taxon>
        <taxon>Candidatus Brocadiia</taxon>
        <taxon>Candidatus Brocadiales</taxon>
        <taxon>Candidatus Brocadiaceae</taxon>
        <taxon>Candidatus Kuenenia</taxon>
    </lineage>
</organism>
<dbReference type="PROSITE" id="PS50883">
    <property type="entry name" value="EAL"/>
    <property type="match status" value="1"/>
</dbReference>
<accession>Q1PWQ6</accession>
<dbReference type="Pfam" id="PF00990">
    <property type="entry name" value="GGDEF"/>
    <property type="match status" value="1"/>
</dbReference>